<comment type="caution">
    <text evidence="3">The sequence shown here is derived from an EMBL/GenBank/DDBJ whole genome shotgun (WGS) entry which is preliminary data.</text>
</comment>
<protein>
    <recommendedName>
        <fullName evidence="5">Peptidase M23 domain-containing protein</fullName>
    </recommendedName>
</protein>
<dbReference type="Proteomes" id="UP000177418">
    <property type="component" value="Unassembled WGS sequence"/>
</dbReference>
<accession>A0A1F7JBK8</accession>
<name>A0A1F7JBK8_9BACT</name>
<feature type="region of interest" description="Disordered" evidence="1">
    <location>
        <begin position="53"/>
        <end position="90"/>
    </location>
</feature>
<feature type="chain" id="PRO_5009529432" description="Peptidase M23 domain-containing protein" evidence="2">
    <location>
        <begin position="28"/>
        <end position="273"/>
    </location>
</feature>
<sequence length="273" mass="30350">MKDKKLLLVNFFFIFLILFFIPTSSHAQQATDDSSPLTTLKCILFADCQSNRTPSTDTGLTPSQAPSDQNLPPTGIQNQPSHPQNPIPTINDIIPNSTKFSCPIINGRILCSSKFTKLSGVTCQHCIFNCGDPTANSCYPKDKNKGDNYYVNLCRADLGVNNGLDIYAIKSQPILFPFIDGKKVKWIPQEPRKYTDNWILKYSTTFNNQSYWLQFHHSMPYSGKSGSSGEEAGKICNFCWGSNTPHTHVQLGVYNVNNGGIGWLDAALKIKCP</sequence>
<evidence type="ECO:0000313" key="4">
    <source>
        <dbReference type="Proteomes" id="UP000177418"/>
    </source>
</evidence>
<evidence type="ECO:0000256" key="1">
    <source>
        <dbReference type="SAM" id="MobiDB-lite"/>
    </source>
</evidence>
<dbReference type="EMBL" id="MGAV01000026">
    <property type="protein sequence ID" value="OGK52993.1"/>
    <property type="molecule type" value="Genomic_DNA"/>
</dbReference>
<evidence type="ECO:0000256" key="2">
    <source>
        <dbReference type="SAM" id="SignalP"/>
    </source>
</evidence>
<organism evidence="3 4">
    <name type="scientific">Candidatus Roizmanbacteria bacterium RIFCSPLOWO2_02_FULL_36_11</name>
    <dbReference type="NCBI Taxonomy" id="1802071"/>
    <lineage>
        <taxon>Bacteria</taxon>
        <taxon>Candidatus Roizmaniibacteriota</taxon>
    </lineage>
</organism>
<reference evidence="3 4" key="1">
    <citation type="journal article" date="2016" name="Nat. Commun.">
        <title>Thousands of microbial genomes shed light on interconnected biogeochemical processes in an aquifer system.</title>
        <authorList>
            <person name="Anantharaman K."/>
            <person name="Brown C.T."/>
            <person name="Hug L.A."/>
            <person name="Sharon I."/>
            <person name="Castelle C.J."/>
            <person name="Probst A.J."/>
            <person name="Thomas B.C."/>
            <person name="Singh A."/>
            <person name="Wilkins M.J."/>
            <person name="Karaoz U."/>
            <person name="Brodie E.L."/>
            <person name="Williams K.H."/>
            <person name="Hubbard S.S."/>
            <person name="Banfield J.F."/>
        </authorList>
    </citation>
    <scope>NUCLEOTIDE SEQUENCE [LARGE SCALE GENOMIC DNA]</scope>
</reference>
<keyword evidence="2" id="KW-0732">Signal</keyword>
<gene>
    <name evidence="3" type="ORF">A3H78_02155</name>
</gene>
<dbReference type="AlphaFoldDB" id="A0A1F7JBK8"/>
<proteinExistence type="predicted"/>
<evidence type="ECO:0008006" key="5">
    <source>
        <dbReference type="Google" id="ProtNLM"/>
    </source>
</evidence>
<feature type="compositionally biased region" description="Polar residues" evidence="1">
    <location>
        <begin position="53"/>
        <end position="82"/>
    </location>
</feature>
<feature type="signal peptide" evidence="2">
    <location>
        <begin position="1"/>
        <end position="27"/>
    </location>
</feature>
<evidence type="ECO:0000313" key="3">
    <source>
        <dbReference type="EMBL" id="OGK52993.1"/>
    </source>
</evidence>